<dbReference type="Gene3D" id="3.40.720.10">
    <property type="entry name" value="Alkaline Phosphatase, subunit A"/>
    <property type="match status" value="1"/>
</dbReference>
<dbReference type="Pfam" id="PF01663">
    <property type="entry name" value="Phosphodiest"/>
    <property type="match status" value="1"/>
</dbReference>
<keyword evidence="2" id="KW-1185">Reference proteome</keyword>
<dbReference type="EMBL" id="CP017269">
    <property type="protein sequence ID" value="AOT69434.1"/>
    <property type="molecule type" value="Genomic_DNA"/>
</dbReference>
<dbReference type="SUPFAM" id="SSF53649">
    <property type="entry name" value="Alkaline phosphatase-like"/>
    <property type="match status" value="1"/>
</dbReference>
<proteinExistence type="predicted"/>
<dbReference type="RefSeq" id="WP_069975091.1">
    <property type="nucleotide sequence ID" value="NZ_CP017269.1"/>
</dbReference>
<dbReference type="PANTHER" id="PTHR23072">
    <property type="entry name" value="PHOSPHATIDYLINOSITOL GLYCAN-RELATED"/>
    <property type="match status" value="1"/>
</dbReference>
<gene>
    <name evidence="1" type="ORF">Gferi_07530</name>
</gene>
<dbReference type="InterPro" id="IPR039527">
    <property type="entry name" value="PIGG/GPI7"/>
</dbReference>
<dbReference type="STRING" id="1424294.Gferi_07530"/>
<dbReference type="Proteomes" id="UP000095743">
    <property type="component" value="Chromosome"/>
</dbReference>
<evidence type="ECO:0000313" key="2">
    <source>
        <dbReference type="Proteomes" id="UP000095743"/>
    </source>
</evidence>
<dbReference type="GO" id="GO:0006506">
    <property type="term" value="P:GPI anchor biosynthetic process"/>
    <property type="evidence" value="ECO:0007669"/>
    <property type="project" value="InterPro"/>
</dbReference>
<dbReference type="InterPro" id="IPR017850">
    <property type="entry name" value="Alkaline_phosphatase_core_sf"/>
</dbReference>
<dbReference type="GO" id="GO:0051267">
    <property type="term" value="F:CP2 mannose-ethanolamine phosphotransferase activity"/>
    <property type="evidence" value="ECO:0007669"/>
    <property type="project" value="TreeGrafter"/>
</dbReference>
<protein>
    <submittedName>
        <fullName evidence="1">Nucleotide pyrophosphatase</fullName>
    </submittedName>
</protein>
<dbReference type="OrthoDB" id="8580666at2"/>
<dbReference type="InterPro" id="IPR002591">
    <property type="entry name" value="Phosphodiest/P_Trfase"/>
</dbReference>
<dbReference type="AlphaFoldDB" id="A0A1D8GEU0"/>
<dbReference type="GO" id="GO:0016020">
    <property type="term" value="C:membrane"/>
    <property type="evidence" value="ECO:0007669"/>
    <property type="project" value="GOC"/>
</dbReference>
<evidence type="ECO:0000313" key="1">
    <source>
        <dbReference type="EMBL" id="AOT69434.1"/>
    </source>
</evidence>
<dbReference type="PANTHER" id="PTHR23072:SF0">
    <property type="entry name" value="GPI ETHANOLAMINE PHOSPHATE TRANSFERASE 2"/>
    <property type="match status" value="1"/>
</dbReference>
<name>A0A1D8GEU0_9FIRM</name>
<sequence>MQQKVILLLIDGLHYHKGRAMMGFLEHLVESKKAWCRKIKTELPTLSRPAYEVVLTGTPAFDNGITSNYIVRRSREKSVFQIAKEKDLVTAAAAYYWFSELYNRAPFDHLQDREYEDDNGFIRWGKFYFEDDYPDSHLILDGEVLRRKYDPHFLLIHPMGLDYVGHRYGCESKEYAEKIIQMDSILSRFLPLWMELDYQVLITGDHGMNAFGQHGGTGEDERIVPLWGIGSVLENRQFPQEISQLCIAPLLCQLLNIPKSKKMVDISSSGMTFC</sequence>
<accession>A0A1D8GEU0</accession>
<dbReference type="KEGG" id="gfe:Gferi_07530"/>
<reference evidence="1 2" key="1">
    <citation type="submission" date="2016-09" db="EMBL/GenBank/DDBJ databases">
        <title>Genomic analysis reveals versatility of anaerobic energy metabolism of Geosporobacter ferrireducens IRF9 of phylum Firmicutes.</title>
        <authorList>
            <person name="Kim S.-J."/>
        </authorList>
    </citation>
    <scope>NUCLEOTIDE SEQUENCE [LARGE SCALE GENOMIC DNA]</scope>
    <source>
        <strain evidence="1 2">IRF9</strain>
    </source>
</reference>
<organism evidence="1 2">
    <name type="scientific">Geosporobacter ferrireducens</name>
    <dbReference type="NCBI Taxonomy" id="1424294"/>
    <lineage>
        <taxon>Bacteria</taxon>
        <taxon>Bacillati</taxon>
        <taxon>Bacillota</taxon>
        <taxon>Clostridia</taxon>
        <taxon>Peptostreptococcales</taxon>
        <taxon>Thermotaleaceae</taxon>
        <taxon>Geosporobacter</taxon>
    </lineage>
</organism>